<dbReference type="OrthoDB" id="330581at2"/>
<reference evidence="1" key="1">
    <citation type="submission" date="2013-03" db="EMBL/GenBank/DDBJ databases">
        <authorList>
            <person name="Harkins D.M."/>
            <person name="Durkin A.S."/>
            <person name="Brinkac L.M."/>
            <person name="Haft D.H."/>
            <person name="Selengut J.D."/>
            <person name="Sanka R."/>
            <person name="DePew J."/>
            <person name="Purushe J."/>
            <person name="Hartskeerl R.A."/>
            <person name="Ahmed A."/>
            <person name="van der Linden H."/>
            <person name="Goris M.G.A."/>
            <person name="Vinetz J.M."/>
            <person name="Sutton G.G."/>
            <person name="Nierman W.C."/>
            <person name="Fouts D.E."/>
        </authorList>
    </citation>
    <scope>NUCLEOTIDE SEQUENCE [LARGE SCALE GENOMIC DNA]</scope>
    <source>
        <strain evidence="1">LT 11-33</strain>
    </source>
</reference>
<evidence type="ECO:0000313" key="2">
    <source>
        <dbReference type="Proteomes" id="UP000012371"/>
    </source>
</evidence>
<keyword evidence="2" id="KW-1185">Reference proteome</keyword>
<gene>
    <name evidence="1" type="ORF">LEP1GSC203_1077</name>
</gene>
<proteinExistence type="predicted"/>
<organism evidence="1 2">
    <name type="scientific">Leptospira terpstrae serovar Hualin str. LT 11-33 = ATCC 700639</name>
    <dbReference type="NCBI Taxonomy" id="1257025"/>
    <lineage>
        <taxon>Bacteria</taxon>
        <taxon>Pseudomonadati</taxon>
        <taxon>Spirochaetota</taxon>
        <taxon>Spirochaetia</taxon>
        <taxon>Leptospirales</taxon>
        <taxon>Leptospiraceae</taxon>
        <taxon>Leptospira</taxon>
    </lineage>
</organism>
<name>N1VKC6_9LEPT</name>
<dbReference type="PROSITE" id="PS51257">
    <property type="entry name" value="PROKAR_LIPOPROTEIN"/>
    <property type="match status" value="1"/>
</dbReference>
<evidence type="ECO:0000313" key="1">
    <source>
        <dbReference type="EMBL" id="EMY60189.1"/>
    </source>
</evidence>
<dbReference type="EMBL" id="AOGW02000018">
    <property type="protein sequence ID" value="EMY60189.1"/>
    <property type="molecule type" value="Genomic_DNA"/>
</dbReference>
<protein>
    <submittedName>
        <fullName evidence="1">Lipoprotein</fullName>
    </submittedName>
</protein>
<dbReference type="STRING" id="1257025.LEP1GSC203_1077"/>
<dbReference type="RefSeq" id="WP_002975434.1">
    <property type="nucleotide sequence ID" value="NZ_AOGW02000018.1"/>
</dbReference>
<accession>N1VKC6</accession>
<dbReference type="Proteomes" id="UP000012371">
    <property type="component" value="Unassembled WGS sequence"/>
</dbReference>
<comment type="caution">
    <text evidence="1">The sequence shown here is derived from an EMBL/GenBank/DDBJ whole genome shotgun (WGS) entry which is preliminary data.</text>
</comment>
<dbReference type="AlphaFoldDB" id="N1VKC6"/>
<sequence>MKIIILISILTSFISCSITKRSFKKLNTYQLNKIDNRFNDYVIHFEYPFYRTNKKISGNINNGVIDSLKNCQIANKKINLYGGFSKFLNNSSESIYTLTDNTNNNKLIRIDLHLFLDDEQNIHNLIPQSKLLYDSIDPNDFQNKLINFNLYHYSLTNPILNFEFVENSKYTPPRLEKVELEEYLNFGKLVGKELCDALKNI</sequence>
<keyword evidence="1" id="KW-0449">Lipoprotein</keyword>